<dbReference type="EMBL" id="DUFJ01000094">
    <property type="protein sequence ID" value="HIH33454.1"/>
    <property type="molecule type" value="Genomic_DNA"/>
</dbReference>
<accession>A0A7J4JTH2</accession>
<proteinExistence type="predicted"/>
<dbReference type="EMBL" id="DUFW01000003">
    <property type="protein sequence ID" value="HIH21073.1"/>
    <property type="molecule type" value="Genomic_DNA"/>
</dbReference>
<evidence type="ECO:0000313" key="6">
    <source>
        <dbReference type="Proteomes" id="UP000590964"/>
    </source>
</evidence>
<feature type="transmembrane region" description="Helical" evidence="1">
    <location>
        <begin position="72"/>
        <end position="96"/>
    </location>
</feature>
<comment type="caution">
    <text evidence="2">The sequence shown here is derived from an EMBL/GenBank/DDBJ whole genome shotgun (WGS) entry which is preliminary data.</text>
</comment>
<evidence type="ECO:0000313" key="2">
    <source>
        <dbReference type="EMBL" id="HIH21073.1"/>
    </source>
</evidence>
<reference evidence="4" key="2">
    <citation type="submission" date="2021-03" db="EMBL/GenBank/DDBJ databases">
        <authorList>
            <person name="Jaffe A."/>
        </authorList>
    </citation>
    <scope>NUCLEOTIDE SEQUENCE</scope>
    <source>
        <strain evidence="4">RIFCSPLOWO2_01_FULL_43_13</strain>
    </source>
</reference>
<protein>
    <submittedName>
        <fullName evidence="2">Uncharacterized protein</fullName>
    </submittedName>
</protein>
<organism evidence="2 6">
    <name type="scientific">Candidatus Iainarchaeum sp</name>
    <dbReference type="NCBI Taxonomy" id="3101447"/>
    <lineage>
        <taxon>Archaea</taxon>
        <taxon>Candidatus Iainarchaeota</taxon>
        <taxon>Candidatus Iainarchaeia</taxon>
        <taxon>Candidatus Iainarchaeales</taxon>
        <taxon>Candidatus Iainarchaeaceae</taxon>
        <taxon>Candidatus Iainarchaeum</taxon>
    </lineage>
</organism>
<feature type="transmembrane region" description="Helical" evidence="1">
    <location>
        <begin position="25"/>
        <end position="43"/>
    </location>
</feature>
<reference evidence="2 5" key="1">
    <citation type="journal article" date="2020" name="bioRxiv">
        <title>A rank-normalized archaeal taxonomy based on genome phylogeny resolves widespread incomplete and uneven classifications.</title>
        <authorList>
            <person name="Rinke C."/>
            <person name="Chuvochina M."/>
            <person name="Mussig A.J."/>
            <person name="Chaumeil P.-A."/>
            <person name="Waite D.W."/>
            <person name="Whitman W.B."/>
            <person name="Parks D.H."/>
            <person name="Hugenholtz P."/>
        </authorList>
    </citation>
    <scope>NUCLEOTIDE SEQUENCE</scope>
    <source>
        <strain evidence="2">UBA10191</strain>
    </source>
</reference>
<gene>
    <name evidence="2" type="ORF">HA222_00215</name>
    <name evidence="3" type="ORF">HA227_04340</name>
    <name evidence="4" type="ORF">J4478_03725</name>
</gene>
<dbReference type="Proteomes" id="UP000680185">
    <property type="component" value="Unassembled WGS sequence"/>
</dbReference>
<keyword evidence="1" id="KW-0472">Membrane</keyword>
<keyword evidence="1" id="KW-1133">Transmembrane helix</keyword>
<name>A0A7J4JTH2_9ARCH</name>
<evidence type="ECO:0000313" key="4">
    <source>
        <dbReference type="EMBL" id="MBS3058481.1"/>
    </source>
</evidence>
<feature type="transmembrane region" description="Helical" evidence="1">
    <location>
        <begin position="48"/>
        <end position="66"/>
    </location>
</feature>
<evidence type="ECO:0000313" key="5">
    <source>
        <dbReference type="Proteomes" id="UP000527315"/>
    </source>
</evidence>
<evidence type="ECO:0000256" key="1">
    <source>
        <dbReference type="SAM" id="Phobius"/>
    </source>
</evidence>
<evidence type="ECO:0000313" key="3">
    <source>
        <dbReference type="EMBL" id="HIH33454.1"/>
    </source>
</evidence>
<sequence>MILLQAGEAISQNSGKFLELAQGNWGLLATAIAFIIIAIIVIAFLKQILVNSVLGIIAWALLQFVFQVKLNFWVSLIVSIIFGIAGVGVLLLLHFLGITV</sequence>
<dbReference type="Proteomes" id="UP000590964">
    <property type="component" value="Unassembled WGS sequence"/>
</dbReference>
<dbReference type="Proteomes" id="UP000527315">
    <property type="component" value="Unassembled WGS sequence"/>
</dbReference>
<dbReference type="AlphaFoldDB" id="A0A7J4JTH2"/>
<dbReference type="EMBL" id="JAGVWB010000025">
    <property type="protein sequence ID" value="MBS3058481.1"/>
    <property type="molecule type" value="Genomic_DNA"/>
</dbReference>
<keyword evidence="1" id="KW-0812">Transmembrane</keyword>
<reference evidence="4" key="3">
    <citation type="submission" date="2021-05" db="EMBL/GenBank/DDBJ databases">
        <title>Protein family content uncovers lineage relationships and bacterial pathway maintenance mechanisms in DPANN archaea.</title>
        <authorList>
            <person name="Castelle C.J."/>
            <person name="Meheust R."/>
            <person name="Jaffe A.L."/>
            <person name="Seitz K."/>
            <person name="Gong X."/>
            <person name="Baker B.J."/>
            <person name="Banfield J.F."/>
        </authorList>
    </citation>
    <scope>NUCLEOTIDE SEQUENCE</scope>
    <source>
        <strain evidence="4">RIFCSPLOWO2_01_FULL_43_13</strain>
    </source>
</reference>